<protein>
    <submittedName>
        <fullName evidence="2">Uncharacterized protein</fullName>
    </submittedName>
</protein>
<evidence type="ECO:0000313" key="3">
    <source>
        <dbReference type="Proteomes" id="UP000054047"/>
    </source>
</evidence>
<dbReference type="AlphaFoldDB" id="A0A0C2GKZ1"/>
<keyword evidence="3" id="KW-1185">Reference proteome</keyword>
<accession>A0A0C2GKZ1</accession>
<reference evidence="2 3" key="1">
    <citation type="submission" date="2013-12" db="EMBL/GenBank/DDBJ databases">
        <title>Draft genome of the parsitic nematode Ancylostoma duodenale.</title>
        <authorList>
            <person name="Mitreva M."/>
        </authorList>
    </citation>
    <scope>NUCLEOTIDE SEQUENCE [LARGE SCALE GENOMIC DNA]</scope>
    <source>
        <strain evidence="2 3">Zhejiang</strain>
    </source>
</reference>
<feature type="compositionally biased region" description="Pro residues" evidence="1">
    <location>
        <begin position="51"/>
        <end position="68"/>
    </location>
</feature>
<organism evidence="2 3">
    <name type="scientific">Ancylostoma duodenale</name>
    <dbReference type="NCBI Taxonomy" id="51022"/>
    <lineage>
        <taxon>Eukaryota</taxon>
        <taxon>Metazoa</taxon>
        <taxon>Ecdysozoa</taxon>
        <taxon>Nematoda</taxon>
        <taxon>Chromadorea</taxon>
        <taxon>Rhabditida</taxon>
        <taxon>Rhabditina</taxon>
        <taxon>Rhabditomorpha</taxon>
        <taxon>Strongyloidea</taxon>
        <taxon>Ancylostomatidae</taxon>
        <taxon>Ancylostomatinae</taxon>
        <taxon>Ancylostoma</taxon>
    </lineage>
</organism>
<name>A0A0C2GKZ1_9BILA</name>
<dbReference type="Proteomes" id="UP000054047">
    <property type="component" value="Unassembled WGS sequence"/>
</dbReference>
<sequence length="153" mass="16464">MKLVRMAPKSHKSYANALISAKALMMNIFNVFLLLATIVALLPLPCTGRNRPPPIRIPPNTPPGTPPRSPDRRQLPGSPGRQQPPGSPGRQQPPGSPGRQQQPGSPGGQQQPGSPGGQHQPGPPGRWSPPAAPGVRPRVPVFTFNDRRYGYFR</sequence>
<feature type="compositionally biased region" description="Low complexity" evidence="1">
    <location>
        <begin position="75"/>
        <end position="120"/>
    </location>
</feature>
<evidence type="ECO:0000313" key="2">
    <source>
        <dbReference type="EMBL" id="KIH59574.1"/>
    </source>
</evidence>
<gene>
    <name evidence="2" type="ORF">ANCDUO_10186</name>
</gene>
<feature type="compositionally biased region" description="Pro residues" evidence="1">
    <location>
        <begin position="121"/>
        <end position="132"/>
    </location>
</feature>
<dbReference type="EMBL" id="KN731822">
    <property type="protein sequence ID" value="KIH59574.1"/>
    <property type="molecule type" value="Genomic_DNA"/>
</dbReference>
<proteinExistence type="predicted"/>
<evidence type="ECO:0000256" key="1">
    <source>
        <dbReference type="SAM" id="MobiDB-lite"/>
    </source>
</evidence>
<feature type="region of interest" description="Disordered" evidence="1">
    <location>
        <begin position="49"/>
        <end position="153"/>
    </location>
</feature>